<proteinExistence type="inferred from homology"/>
<protein>
    <submittedName>
        <fullName evidence="7">RNA polymerase sigma-70 factor (ECF subfamily)</fullName>
    </submittedName>
</protein>
<keyword evidence="3" id="KW-0731">Sigma factor</keyword>
<evidence type="ECO:0000256" key="4">
    <source>
        <dbReference type="ARBA" id="ARBA00023163"/>
    </source>
</evidence>
<evidence type="ECO:0000313" key="8">
    <source>
        <dbReference type="Proteomes" id="UP000248198"/>
    </source>
</evidence>
<dbReference type="Pfam" id="PF08281">
    <property type="entry name" value="Sigma70_r4_2"/>
    <property type="match status" value="1"/>
</dbReference>
<dbReference type="NCBIfam" id="TIGR02937">
    <property type="entry name" value="sigma70-ECF"/>
    <property type="match status" value="1"/>
</dbReference>
<dbReference type="InterPro" id="IPR013324">
    <property type="entry name" value="RNA_pol_sigma_r3/r4-like"/>
</dbReference>
<dbReference type="Proteomes" id="UP000248198">
    <property type="component" value="Unassembled WGS sequence"/>
</dbReference>
<feature type="domain" description="RNA polymerase sigma factor 70 region 4 type 2" evidence="6">
    <location>
        <begin position="120"/>
        <end position="169"/>
    </location>
</feature>
<dbReference type="SUPFAM" id="SSF88946">
    <property type="entry name" value="Sigma2 domain of RNA polymerase sigma factors"/>
    <property type="match status" value="1"/>
</dbReference>
<evidence type="ECO:0000259" key="6">
    <source>
        <dbReference type="Pfam" id="PF08281"/>
    </source>
</evidence>
<dbReference type="Gene3D" id="1.10.10.10">
    <property type="entry name" value="Winged helix-like DNA-binding domain superfamily/Winged helix DNA-binding domain"/>
    <property type="match status" value="1"/>
</dbReference>
<dbReference type="GO" id="GO:0006352">
    <property type="term" value="P:DNA-templated transcription initiation"/>
    <property type="evidence" value="ECO:0007669"/>
    <property type="project" value="InterPro"/>
</dbReference>
<dbReference type="InterPro" id="IPR007627">
    <property type="entry name" value="RNA_pol_sigma70_r2"/>
</dbReference>
<dbReference type="InterPro" id="IPR014284">
    <property type="entry name" value="RNA_pol_sigma-70_dom"/>
</dbReference>
<organism evidence="7 8">
    <name type="scientific">Pedobacter nutrimenti</name>
    <dbReference type="NCBI Taxonomy" id="1241337"/>
    <lineage>
        <taxon>Bacteria</taxon>
        <taxon>Pseudomonadati</taxon>
        <taxon>Bacteroidota</taxon>
        <taxon>Sphingobacteriia</taxon>
        <taxon>Sphingobacteriales</taxon>
        <taxon>Sphingobacteriaceae</taxon>
        <taxon>Pedobacter</taxon>
    </lineage>
</organism>
<gene>
    <name evidence="7" type="ORF">B0O44_104565</name>
</gene>
<name>A0A318UDB6_9SPHI</name>
<dbReference type="GO" id="GO:0016987">
    <property type="term" value="F:sigma factor activity"/>
    <property type="evidence" value="ECO:0007669"/>
    <property type="project" value="UniProtKB-KW"/>
</dbReference>
<dbReference type="RefSeq" id="WP_110831666.1">
    <property type="nucleotide sequence ID" value="NZ_QKLU01000004.1"/>
</dbReference>
<reference evidence="7 8" key="1">
    <citation type="submission" date="2018-06" db="EMBL/GenBank/DDBJ databases">
        <title>Genomic Encyclopedia of Archaeal and Bacterial Type Strains, Phase II (KMG-II): from individual species to whole genera.</title>
        <authorList>
            <person name="Goeker M."/>
        </authorList>
    </citation>
    <scope>NUCLEOTIDE SEQUENCE [LARGE SCALE GENOMIC DNA]</scope>
    <source>
        <strain evidence="7 8">DSM 27372</strain>
    </source>
</reference>
<dbReference type="GO" id="GO:0003677">
    <property type="term" value="F:DNA binding"/>
    <property type="evidence" value="ECO:0007669"/>
    <property type="project" value="InterPro"/>
</dbReference>
<keyword evidence="2" id="KW-0805">Transcription regulation</keyword>
<dbReference type="EMBL" id="QKLU01000004">
    <property type="protein sequence ID" value="PYF74394.1"/>
    <property type="molecule type" value="Genomic_DNA"/>
</dbReference>
<dbReference type="InterPro" id="IPR013325">
    <property type="entry name" value="RNA_pol_sigma_r2"/>
</dbReference>
<keyword evidence="8" id="KW-1185">Reference proteome</keyword>
<evidence type="ECO:0000313" key="7">
    <source>
        <dbReference type="EMBL" id="PYF74394.1"/>
    </source>
</evidence>
<dbReference type="PANTHER" id="PTHR43133">
    <property type="entry name" value="RNA POLYMERASE ECF-TYPE SIGMA FACTO"/>
    <property type="match status" value="1"/>
</dbReference>
<dbReference type="Pfam" id="PF04542">
    <property type="entry name" value="Sigma70_r2"/>
    <property type="match status" value="1"/>
</dbReference>
<dbReference type="Gene3D" id="1.10.1740.10">
    <property type="match status" value="1"/>
</dbReference>
<feature type="domain" description="RNA polymerase sigma-70 region 2" evidence="5">
    <location>
        <begin position="25"/>
        <end position="89"/>
    </location>
</feature>
<evidence type="ECO:0000256" key="2">
    <source>
        <dbReference type="ARBA" id="ARBA00023015"/>
    </source>
</evidence>
<comment type="similarity">
    <text evidence="1">Belongs to the sigma-70 factor family. ECF subfamily.</text>
</comment>
<evidence type="ECO:0000256" key="1">
    <source>
        <dbReference type="ARBA" id="ARBA00010641"/>
    </source>
</evidence>
<comment type="caution">
    <text evidence="7">The sequence shown here is derived from an EMBL/GenBank/DDBJ whole genome shotgun (WGS) entry which is preliminary data.</text>
</comment>
<dbReference type="OrthoDB" id="711087at2"/>
<dbReference type="SUPFAM" id="SSF88659">
    <property type="entry name" value="Sigma3 and sigma4 domains of RNA polymerase sigma factors"/>
    <property type="match status" value="1"/>
</dbReference>
<keyword evidence="4" id="KW-0804">Transcription</keyword>
<dbReference type="InterPro" id="IPR036388">
    <property type="entry name" value="WH-like_DNA-bd_sf"/>
</dbReference>
<dbReference type="PANTHER" id="PTHR43133:SF46">
    <property type="entry name" value="RNA POLYMERASE SIGMA-70 FACTOR ECF SUBFAMILY"/>
    <property type="match status" value="1"/>
</dbReference>
<dbReference type="CDD" id="cd06171">
    <property type="entry name" value="Sigma70_r4"/>
    <property type="match status" value="1"/>
</dbReference>
<evidence type="ECO:0000256" key="3">
    <source>
        <dbReference type="ARBA" id="ARBA00023082"/>
    </source>
</evidence>
<dbReference type="AlphaFoldDB" id="A0A318UDB6"/>
<evidence type="ECO:0000259" key="5">
    <source>
        <dbReference type="Pfam" id="PF04542"/>
    </source>
</evidence>
<sequence length="194" mass="22482">MATDTVQQYIIKWLSGEDAAYRNIVDSFYYKLYQTCYKSTRSREDSEEMVMNVFLNIWQRRKELGKVADFEKYLFGSIRNQIADFKRKNILQTQDIETLPVEYLGITVHPELGFKELEEIYLRALHKLPAKQREVFLMSREQGLSQKQIAEAKKISVSTVNNQITAAMKIIRNDLGAYSEVLPILIVATACCLP</sequence>
<accession>A0A318UDB6</accession>
<dbReference type="InterPro" id="IPR039425">
    <property type="entry name" value="RNA_pol_sigma-70-like"/>
</dbReference>
<dbReference type="InterPro" id="IPR013249">
    <property type="entry name" value="RNA_pol_sigma70_r4_t2"/>
</dbReference>